<proteinExistence type="predicted"/>
<keyword evidence="3" id="KW-1185">Reference proteome</keyword>
<dbReference type="EMBL" id="NISJ01000002">
    <property type="protein sequence ID" value="OWR00170.1"/>
    <property type="molecule type" value="Genomic_DNA"/>
</dbReference>
<evidence type="ECO:0000313" key="2">
    <source>
        <dbReference type="EMBL" id="OWR00170.1"/>
    </source>
</evidence>
<feature type="compositionally biased region" description="Basic residues" evidence="1">
    <location>
        <begin position="48"/>
        <end position="57"/>
    </location>
</feature>
<dbReference type="RefSeq" id="WP_088471658.1">
    <property type="nucleotide sequence ID" value="NZ_NISJ01000002.1"/>
</dbReference>
<comment type="caution">
    <text evidence="2">The sequence shown here is derived from an EMBL/GenBank/DDBJ whole genome shotgun (WGS) entry which is preliminary data.</text>
</comment>
<gene>
    <name evidence="2" type="ORF">CDQ91_05200</name>
</gene>
<evidence type="ECO:0000313" key="3">
    <source>
        <dbReference type="Proteomes" id="UP000197097"/>
    </source>
</evidence>
<protein>
    <submittedName>
        <fullName evidence="2">Uncharacterized protein</fullName>
    </submittedName>
</protein>
<feature type="region of interest" description="Disordered" evidence="1">
    <location>
        <begin position="231"/>
        <end position="250"/>
    </location>
</feature>
<feature type="region of interest" description="Disordered" evidence="1">
    <location>
        <begin position="44"/>
        <end position="64"/>
    </location>
</feature>
<reference evidence="2 3" key="1">
    <citation type="journal article" date="2002" name="Int. J. Syst. Evol. Microbiol.">
        <title>Sphingopyxis witflariensis sp. nov., isolated from activated sludge.</title>
        <authorList>
            <person name="Kampfer P."/>
            <person name="Witzenberger R."/>
            <person name="Denner E.B."/>
            <person name="Busse H.J."/>
            <person name="Neef A."/>
        </authorList>
    </citation>
    <scope>NUCLEOTIDE SEQUENCE [LARGE SCALE GENOMIC DNA]</scope>
    <source>
        <strain evidence="2 3">DSM 14551</strain>
    </source>
</reference>
<sequence>MIVWACEPCNRRKAELEDDLSAISMQPDPWGAHARNDVRLRNEAERKAKTKSRRSGKPVKDSQEQFSISHTFGGAELKFSFTSAPQADEARIIELVRMQVMAFFYWITIQPGEVNGRFWQGSFFPLQPVRRADWGNEQLLFFMAETKHWDWRVHAVTADGYFKLAIKKHIDELLWSFAVEWNESYRIVGFFGDTAGLIMLRDRLPELAMQTIHAKGDDWVRHRREVPLCDEDDKLFSPPDDTFDQSAGGE</sequence>
<organism evidence="2 3">
    <name type="scientific">Sphingopyxis witflariensis</name>
    <dbReference type="NCBI Taxonomy" id="173675"/>
    <lineage>
        <taxon>Bacteria</taxon>
        <taxon>Pseudomonadati</taxon>
        <taxon>Pseudomonadota</taxon>
        <taxon>Alphaproteobacteria</taxon>
        <taxon>Sphingomonadales</taxon>
        <taxon>Sphingomonadaceae</taxon>
        <taxon>Sphingopyxis</taxon>
    </lineage>
</organism>
<evidence type="ECO:0000256" key="1">
    <source>
        <dbReference type="SAM" id="MobiDB-lite"/>
    </source>
</evidence>
<dbReference type="OrthoDB" id="7059636at2"/>
<accession>A0A246K3L4</accession>
<name>A0A246K3L4_9SPHN</name>
<dbReference type="Proteomes" id="UP000197097">
    <property type="component" value="Unassembled WGS sequence"/>
</dbReference>
<dbReference type="AlphaFoldDB" id="A0A246K3L4"/>